<dbReference type="Gene3D" id="2.60.120.20">
    <property type="match status" value="1"/>
</dbReference>
<dbReference type="InterPro" id="IPR000574">
    <property type="entry name" value="Tymo_coat"/>
</dbReference>
<proteinExistence type="inferred from homology"/>
<keyword evidence="3 11" id="KW-0167">Capsid protein</keyword>
<evidence type="ECO:0000256" key="6">
    <source>
        <dbReference type="ARBA" id="ARBA00031336"/>
    </source>
</evidence>
<sequence>MEDQTPAVSKQPSINAPGYNLPPPGSQLSSSFELPFQFQATTFGAAETAAQVSLSSSTVISTIAKNFRHAKLIQCHAIITPTYLAIANPITINLVWVPDSSTAKPSEILNVYGGTSFTFGGAFCSTKSIIVPLPMNSVNLMLKDSALYTDGPKLLAYSPAPATPSKSPVGTIQISGKILLSSPLLQAS</sequence>
<dbReference type="GO" id="GO:0039617">
    <property type="term" value="C:T=3 icosahedral viral capsid"/>
    <property type="evidence" value="ECO:0007669"/>
    <property type="project" value="UniProtKB-KW"/>
</dbReference>
<comment type="similarity">
    <text evidence="8">Belongs to the tymoviruses capsid protein family.</text>
</comment>
<feature type="domain" description="Tymovirus coat protein" evidence="10">
    <location>
        <begin position="29"/>
        <end position="185"/>
    </location>
</feature>
<organism evidence="11">
    <name type="scientific">Andean potato mild mosaic virus</name>
    <dbReference type="NCBI Taxonomy" id="1296569"/>
    <lineage>
        <taxon>Viruses</taxon>
        <taxon>Riboviria</taxon>
        <taxon>Orthornavirae</taxon>
        <taxon>Kitrinoviricota</taxon>
        <taxon>Alsuviricetes</taxon>
        <taxon>Tymovirales</taxon>
        <taxon>Tymoviridae</taxon>
        <taxon>Tymovirus</taxon>
        <taxon>Tymovirus mosandigenum</taxon>
    </lineage>
</organism>
<accession>A0A172PXI0</accession>
<evidence type="ECO:0000256" key="4">
    <source>
        <dbReference type="ARBA" id="ARBA00022844"/>
    </source>
</evidence>
<evidence type="ECO:0000256" key="3">
    <source>
        <dbReference type="ARBA" id="ARBA00022561"/>
    </source>
</evidence>
<evidence type="ECO:0000256" key="2">
    <source>
        <dbReference type="ARBA" id="ARBA00018091"/>
    </source>
</evidence>
<dbReference type="InterPro" id="IPR029053">
    <property type="entry name" value="Viral_coat"/>
</dbReference>
<feature type="region of interest" description="Disordered" evidence="9">
    <location>
        <begin position="1"/>
        <end position="20"/>
    </location>
</feature>
<feature type="compositionally biased region" description="Polar residues" evidence="9">
    <location>
        <begin position="1"/>
        <end position="14"/>
    </location>
</feature>
<evidence type="ECO:0000256" key="9">
    <source>
        <dbReference type="SAM" id="MobiDB-lite"/>
    </source>
</evidence>
<comment type="subcellular location">
    <subcellularLocation>
        <location evidence="1">Virion</location>
    </subcellularLocation>
</comment>
<keyword evidence="4" id="KW-0946">Virion</keyword>
<protein>
    <recommendedName>
        <fullName evidence="2">Capsid protein</fullName>
    </recommendedName>
    <alternativeName>
        <fullName evidence="6">Coat protein</fullName>
    </alternativeName>
    <alternativeName>
        <fullName evidence="7">Virion protein</fullName>
    </alternativeName>
</protein>
<evidence type="ECO:0000313" key="11">
    <source>
        <dbReference type="EMBL" id="AND74058.1"/>
    </source>
</evidence>
<evidence type="ECO:0000256" key="7">
    <source>
        <dbReference type="ARBA" id="ARBA00032595"/>
    </source>
</evidence>
<dbReference type="GO" id="GO:0005198">
    <property type="term" value="F:structural molecule activity"/>
    <property type="evidence" value="ECO:0007669"/>
    <property type="project" value="InterPro"/>
</dbReference>
<reference evidence="11" key="1">
    <citation type="submission" date="2015-10" db="EMBL/GenBank/DDBJ databases">
        <title>Establishment of a bank of positive controls for diagnosis of quarantine viruses and viroids in Brazil through PCR and RT-PCR.</title>
        <authorList>
            <person name="Figueira A.R."/>
            <person name="Geraldino Duarte P.S."/>
            <person name="Galvino-Costa S.B.F."/>
        </authorList>
    </citation>
    <scope>NUCLEOTIDE SEQUENCE</scope>
</reference>
<evidence type="ECO:0000256" key="5">
    <source>
        <dbReference type="ARBA" id="ARBA00023060"/>
    </source>
</evidence>
<name>A0A172PXI0_9VIRU</name>
<dbReference type="EMBL" id="KT923129">
    <property type="protein sequence ID" value="AND74058.1"/>
    <property type="molecule type" value="Genomic_RNA"/>
</dbReference>
<evidence type="ECO:0000256" key="8">
    <source>
        <dbReference type="ARBA" id="ARBA00046323"/>
    </source>
</evidence>
<evidence type="ECO:0000259" key="10">
    <source>
        <dbReference type="Pfam" id="PF00983"/>
    </source>
</evidence>
<evidence type="ECO:0000256" key="1">
    <source>
        <dbReference type="ARBA" id="ARBA00004328"/>
    </source>
</evidence>
<dbReference type="Pfam" id="PF00983">
    <property type="entry name" value="Tymo_coat"/>
    <property type="match status" value="1"/>
</dbReference>
<dbReference type="SUPFAM" id="SSF88633">
    <property type="entry name" value="Positive stranded ssRNA viruses"/>
    <property type="match status" value="1"/>
</dbReference>
<keyword evidence="5" id="KW-1142">T=3 icosahedral capsid protein</keyword>